<evidence type="ECO:0000259" key="4">
    <source>
        <dbReference type="PROSITE" id="PS50110"/>
    </source>
</evidence>
<dbReference type="SMART" id="SM00448">
    <property type="entry name" value="REC"/>
    <property type="match status" value="1"/>
</dbReference>
<dbReference type="Pfam" id="PF00072">
    <property type="entry name" value="Response_reg"/>
    <property type="match status" value="1"/>
</dbReference>
<feature type="modified residue" description="4-aspartylphosphate" evidence="3">
    <location>
        <position position="53"/>
    </location>
</feature>
<evidence type="ECO:0000313" key="5">
    <source>
        <dbReference type="EMBL" id="MDM4014065.1"/>
    </source>
</evidence>
<dbReference type="RefSeq" id="WP_149495066.1">
    <property type="nucleotide sequence ID" value="NZ_CP141221.1"/>
</dbReference>
<dbReference type="PANTHER" id="PTHR44591:SF14">
    <property type="entry name" value="PROTEIN PILG"/>
    <property type="match status" value="1"/>
</dbReference>
<proteinExistence type="predicted"/>
<evidence type="ECO:0000313" key="6">
    <source>
        <dbReference type="Proteomes" id="UP001239462"/>
    </source>
</evidence>
<protein>
    <submittedName>
        <fullName evidence="5">Response regulator</fullName>
    </submittedName>
</protein>
<reference evidence="5 6" key="1">
    <citation type="submission" date="2023-06" db="EMBL/GenBank/DDBJ databases">
        <title>Roseiconus lacunae JC819 isolated from Gulf of Mannar region, Tamil Nadu.</title>
        <authorList>
            <person name="Pk S."/>
            <person name="Ch S."/>
            <person name="Ch V.R."/>
        </authorList>
    </citation>
    <scope>NUCLEOTIDE SEQUENCE [LARGE SCALE GENOMIC DNA]</scope>
    <source>
        <strain evidence="5 6">JC819</strain>
    </source>
</reference>
<evidence type="ECO:0000256" key="1">
    <source>
        <dbReference type="ARBA" id="ARBA00022553"/>
    </source>
</evidence>
<feature type="domain" description="Response regulatory" evidence="4">
    <location>
        <begin position="2"/>
        <end position="120"/>
    </location>
</feature>
<accession>A0ABT7PC47</accession>
<sequence>MKSLVIDDSRAMRRILRSIMLSLGFDVIEAGDGREGLEQLTSAADEVEVVLVDWNMPEMNGLEFVKAVRKIDHLADKKLVMVTTETEPAQMARALMAGVDEFVMKPFTKQILVEKLRLIGVDMNAAKA</sequence>
<keyword evidence="6" id="KW-1185">Reference proteome</keyword>
<keyword evidence="2" id="KW-0902">Two-component regulatory system</keyword>
<comment type="caution">
    <text evidence="5">The sequence shown here is derived from an EMBL/GenBank/DDBJ whole genome shotgun (WGS) entry which is preliminary data.</text>
</comment>
<dbReference type="PANTHER" id="PTHR44591">
    <property type="entry name" value="STRESS RESPONSE REGULATOR PROTEIN 1"/>
    <property type="match status" value="1"/>
</dbReference>
<evidence type="ECO:0000256" key="3">
    <source>
        <dbReference type="PROSITE-ProRule" id="PRU00169"/>
    </source>
</evidence>
<dbReference type="EMBL" id="JASZZN010000001">
    <property type="protein sequence ID" value="MDM4014065.1"/>
    <property type="molecule type" value="Genomic_DNA"/>
</dbReference>
<dbReference type="PROSITE" id="PS50110">
    <property type="entry name" value="RESPONSE_REGULATORY"/>
    <property type="match status" value="1"/>
</dbReference>
<dbReference type="Gene3D" id="3.40.50.2300">
    <property type="match status" value="1"/>
</dbReference>
<organism evidence="5 6">
    <name type="scientific">Roseiconus lacunae</name>
    <dbReference type="NCBI Taxonomy" id="2605694"/>
    <lineage>
        <taxon>Bacteria</taxon>
        <taxon>Pseudomonadati</taxon>
        <taxon>Planctomycetota</taxon>
        <taxon>Planctomycetia</taxon>
        <taxon>Pirellulales</taxon>
        <taxon>Pirellulaceae</taxon>
        <taxon>Roseiconus</taxon>
    </lineage>
</organism>
<dbReference type="InterPro" id="IPR011006">
    <property type="entry name" value="CheY-like_superfamily"/>
</dbReference>
<keyword evidence="1 3" id="KW-0597">Phosphoprotein</keyword>
<dbReference type="InterPro" id="IPR050595">
    <property type="entry name" value="Bact_response_regulator"/>
</dbReference>
<gene>
    <name evidence="5" type="ORF">QTN89_01400</name>
</gene>
<name>A0ABT7PC47_9BACT</name>
<evidence type="ECO:0000256" key="2">
    <source>
        <dbReference type="ARBA" id="ARBA00023012"/>
    </source>
</evidence>
<dbReference type="SUPFAM" id="SSF52172">
    <property type="entry name" value="CheY-like"/>
    <property type="match status" value="1"/>
</dbReference>
<dbReference type="InterPro" id="IPR001789">
    <property type="entry name" value="Sig_transdc_resp-reg_receiver"/>
</dbReference>
<dbReference type="Proteomes" id="UP001239462">
    <property type="component" value="Unassembled WGS sequence"/>
</dbReference>